<keyword evidence="1" id="KW-1133">Transmembrane helix</keyword>
<comment type="caution">
    <text evidence="2">The sequence shown here is derived from an EMBL/GenBank/DDBJ whole genome shotgun (WGS) entry which is preliminary data.</text>
</comment>
<dbReference type="EMBL" id="JANPWB010000013">
    <property type="protein sequence ID" value="KAJ1107360.1"/>
    <property type="molecule type" value="Genomic_DNA"/>
</dbReference>
<sequence length="67" mass="7466">CRHYFVSTMELGTVASLVLAVLISCLLFIGIWRKVLQEKNLPPGPTPFPLVGNLPQVKRTGLVTYLR</sequence>
<dbReference type="Proteomes" id="UP001066276">
    <property type="component" value="Chromosome 9"/>
</dbReference>
<dbReference type="AlphaFoldDB" id="A0AAV7N3X2"/>
<keyword evidence="1" id="KW-0472">Membrane</keyword>
<keyword evidence="1" id="KW-0812">Transmembrane</keyword>
<organism evidence="2 3">
    <name type="scientific">Pleurodeles waltl</name>
    <name type="common">Iberian ribbed newt</name>
    <dbReference type="NCBI Taxonomy" id="8319"/>
    <lineage>
        <taxon>Eukaryota</taxon>
        <taxon>Metazoa</taxon>
        <taxon>Chordata</taxon>
        <taxon>Craniata</taxon>
        <taxon>Vertebrata</taxon>
        <taxon>Euteleostomi</taxon>
        <taxon>Amphibia</taxon>
        <taxon>Batrachia</taxon>
        <taxon>Caudata</taxon>
        <taxon>Salamandroidea</taxon>
        <taxon>Salamandridae</taxon>
        <taxon>Pleurodelinae</taxon>
        <taxon>Pleurodeles</taxon>
    </lineage>
</organism>
<feature type="non-terminal residue" evidence="2">
    <location>
        <position position="67"/>
    </location>
</feature>
<feature type="transmembrane region" description="Helical" evidence="1">
    <location>
        <begin position="12"/>
        <end position="32"/>
    </location>
</feature>
<evidence type="ECO:0000313" key="2">
    <source>
        <dbReference type="EMBL" id="KAJ1107360.1"/>
    </source>
</evidence>
<name>A0AAV7N3X2_PLEWA</name>
<evidence type="ECO:0000313" key="3">
    <source>
        <dbReference type="Proteomes" id="UP001066276"/>
    </source>
</evidence>
<feature type="non-terminal residue" evidence="2">
    <location>
        <position position="1"/>
    </location>
</feature>
<proteinExistence type="predicted"/>
<evidence type="ECO:0000256" key="1">
    <source>
        <dbReference type="SAM" id="Phobius"/>
    </source>
</evidence>
<keyword evidence="3" id="KW-1185">Reference proteome</keyword>
<gene>
    <name evidence="2" type="ORF">NDU88_004751</name>
</gene>
<accession>A0AAV7N3X2</accession>
<reference evidence="2" key="1">
    <citation type="journal article" date="2022" name="bioRxiv">
        <title>Sequencing and chromosome-scale assembly of the giantPleurodeles waltlgenome.</title>
        <authorList>
            <person name="Brown T."/>
            <person name="Elewa A."/>
            <person name="Iarovenko S."/>
            <person name="Subramanian E."/>
            <person name="Araus A.J."/>
            <person name="Petzold A."/>
            <person name="Susuki M."/>
            <person name="Suzuki K.-i.T."/>
            <person name="Hayashi T."/>
            <person name="Toyoda A."/>
            <person name="Oliveira C."/>
            <person name="Osipova E."/>
            <person name="Leigh N.D."/>
            <person name="Simon A."/>
            <person name="Yun M.H."/>
        </authorList>
    </citation>
    <scope>NUCLEOTIDE SEQUENCE</scope>
    <source>
        <strain evidence="2">20211129_DDA</strain>
        <tissue evidence="2">Liver</tissue>
    </source>
</reference>
<protein>
    <submittedName>
        <fullName evidence="2">Uncharacterized protein</fullName>
    </submittedName>
</protein>